<dbReference type="RefSeq" id="XP_013228071.1">
    <property type="nucleotide sequence ID" value="XM_013372617.1"/>
</dbReference>
<reference evidence="3" key="2">
    <citation type="submission" date="2013-10" db="EMBL/GenBank/DDBJ databases">
        <authorList>
            <person name="Aslett M."/>
        </authorList>
    </citation>
    <scope>NUCLEOTIDE SEQUENCE [LARGE SCALE GENOMIC DNA]</scope>
    <source>
        <strain evidence="3">Houghton</strain>
    </source>
</reference>
<reference evidence="3" key="1">
    <citation type="submission" date="2013-10" db="EMBL/GenBank/DDBJ databases">
        <title>Genomic analysis of the causative agents of coccidiosis in chickens.</title>
        <authorList>
            <person name="Reid A.J."/>
            <person name="Blake D."/>
            <person name="Billington K."/>
            <person name="Browne H."/>
            <person name="Dunn M."/>
            <person name="Hung S."/>
            <person name="Kawahara F."/>
            <person name="Miranda-Saavedra D."/>
            <person name="Mourier T."/>
            <person name="Nagra H."/>
            <person name="Otto T.D."/>
            <person name="Rawlings N."/>
            <person name="Sanchez A."/>
            <person name="Sanders M."/>
            <person name="Subramaniam C."/>
            <person name="Tay Y."/>
            <person name="Dear P."/>
            <person name="Doerig C."/>
            <person name="Gruber A."/>
            <person name="Parkinson J."/>
            <person name="Shirley M."/>
            <person name="Wan K.L."/>
            <person name="Berriman M."/>
            <person name="Tomley F."/>
            <person name="Pain A."/>
        </authorList>
    </citation>
    <scope>NUCLEOTIDE SEQUENCE [LARGE SCALE GENOMIC DNA]</scope>
    <source>
        <strain evidence="3">Houghton</strain>
    </source>
</reference>
<dbReference type="Proteomes" id="UP000030747">
    <property type="component" value="Unassembled WGS sequence"/>
</dbReference>
<protein>
    <recommendedName>
        <fullName evidence="2">DNA/RNA-binding protein Alba-like domain-containing protein</fullName>
    </recommendedName>
</protein>
<proteinExistence type="predicted"/>
<dbReference type="Pfam" id="PF01918">
    <property type="entry name" value="Alba"/>
    <property type="match status" value="1"/>
</dbReference>
<dbReference type="InterPro" id="IPR036882">
    <property type="entry name" value="Alba-like_dom_sf"/>
</dbReference>
<name>U6KP56_EIMTE</name>
<accession>U6KP56</accession>
<keyword evidence="1" id="KW-0694">RNA-binding</keyword>
<evidence type="ECO:0000313" key="3">
    <source>
        <dbReference type="EMBL" id="CDJ37233.1"/>
    </source>
</evidence>
<feature type="domain" description="DNA/RNA-binding protein Alba-like" evidence="2">
    <location>
        <begin position="21"/>
        <end position="78"/>
    </location>
</feature>
<evidence type="ECO:0000259" key="2">
    <source>
        <dbReference type="Pfam" id="PF01918"/>
    </source>
</evidence>
<organism evidence="3 4">
    <name type="scientific">Eimeria tenella</name>
    <name type="common">Coccidian parasite</name>
    <dbReference type="NCBI Taxonomy" id="5802"/>
    <lineage>
        <taxon>Eukaryota</taxon>
        <taxon>Sar</taxon>
        <taxon>Alveolata</taxon>
        <taxon>Apicomplexa</taxon>
        <taxon>Conoidasida</taxon>
        <taxon>Coccidia</taxon>
        <taxon>Eucoccidiorida</taxon>
        <taxon>Eimeriorina</taxon>
        <taxon>Eimeriidae</taxon>
        <taxon>Eimeria</taxon>
    </lineage>
</organism>
<evidence type="ECO:0000313" key="4">
    <source>
        <dbReference type="Proteomes" id="UP000030747"/>
    </source>
</evidence>
<dbReference type="OrthoDB" id="416729at2759"/>
<evidence type="ECO:0000256" key="1">
    <source>
        <dbReference type="ARBA" id="ARBA00022884"/>
    </source>
</evidence>
<dbReference type="SUPFAM" id="SSF82704">
    <property type="entry name" value="AlbA-like"/>
    <property type="match status" value="1"/>
</dbReference>
<gene>
    <name evidence="3" type="ORF">ETH_00022970</name>
</gene>
<dbReference type="AlphaFoldDB" id="U6KP56"/>
<dbReference type="VEuPathDB" id="ToxoDB:ETH2_1353500"/>
<keyword evidence="4" id="KW-1185">Reference proteome</keyword>
<dbReference type="InterPro" id="IPR002775">
    <property type="entry name" value="DNA/RNA-bd_Alba-like"/>
</dbReference>
<dbReference type="OMA" id="MITYSCT"/>
<dbReference type="Gene3D" id="3.30.110.20">
    <property type="entry name" value="Alba-like domain"/>
    <property type="match status" value="1"/>
</dbReference>
<dbReference type="GeneID" id="25253706"/>
<dbReference type="EMBL" id="HG673748">
    <property type="protein sequence ID" value="CDJ37233.1"/>
    <property type="molecule type" value="Genomic_DNA"/>
</dbReference>
<dbReference type="VEuPathDB" id="ToxoDB:ETH_00022970"/>
<sequence length="202" mass="21461">MEDRSEIVSRNPLPRAPIRPNEVFVTRRVPTVVYLKRCVKLLRGPYAKVIIRGAGSCIETAIYVAQDVVAAFGGMITYSCTRQLVPTAAATSGTVGAVASEASAKALKRDAFEQEAYAKFAAAATSLAALEKSSSAALVSMSAEASSAEAYDEVISLEKGNSSSKEAALEAAGIQQELSSFVRQRFISAIMIELQRLSPPPQ</sequence>
<dbReference type="GO" id="GO:0003723">
    <property type="term" value="F:RNA binding"/>
    <property type="evidence" value="ECO:0007669"/>
    <property type="project" value="UniProtKB-KW"/>
</dbReference>